<dbReference type="AlphaFoldDB" id="A0A454A0N3"/>
<dbReference type="Proteomes" id="UP000095300">
    <property type="component" value="Unassembled WGS sequence"/>
</dbReference>
<protein>
    <submittedName>
        <fullName evidence="2">Uncharacterized protein</fullName>
    </submittedName>
</protein>
<proteinExistence type="predicted"/>
<feature type="signal peptide" evidence="1">
    <location>
        <begin position="1"/>
        <end position="16"/>
    </location>
</feature>
<sequence length="47" mass="5037">MAKLFLILTTVLCVLAALGVQALDKDEAVAKLMSTAEECKKEVNAKD</sequence>
<keyword evidence="3" id="KW-1185">Reference proteome</keyword>
<name>A0A454A0N3_STOCA</name>
<evidence type="ECO:0000256" key="1">
    <source>
        <dbReference type="SAM" id="SignalP"/>
    </source>
</evidence>
<feature type="chain" id="PRO_5019460944" evidence="1">
    <location>
        <begin position="17"/>
        <end position="47"/>
    </location>
</feature>
<dbReference type="EnsemblMetazoa" id="SCAU016963-RA">
    <property type="protein sequence ID" value="SCAU016963-PA"/>
    <property type="gene ID" value="SCAU016963"/>
</dbReference>
<accession>A0A454A0N3</accession>
<reference evidence="2" key="1">
    <citation type="submission" date="2020-05" db="UniProtKB">
        <authorList>
            <consortium name="EnsemblMetazoa"/>
        </authorList>
    </citation>
    <scope>IDENTIFICATION</scope>
    <source>
        <strain evidence="2">USDA</strain>
    </source>
</reference>
<organism evidence="2 3">
    <name type="scientific">Stomoxys calcitrans</name>
    <name type="common">Stable fly</name>
    <name type="synonym">Conops calcitrans</name>
    <dbReference type="NCBI Taxonomy" id="35570"/>
    <lineage>
        <taxon>Eukaryota</taxon>
        <taxon>Metazoa</taxon>
        <taxon>Ecdysozoa</taxon>
        <taxon>Arthropoda</taxon>
        <taxon>Hexapoda</taxon>
        <taxon>Insecta</taxon>
        <taxon>Pterygota</taxon>
        <taxon>Neoptera</taxon>
        <taxon>Endopterygota</taxon>
        <taxon>Diptera</taxon>
        <taxon>Brachycera</taxon>
        <taxon>Muscomorpha</taxon>
        <taxon>Muscoidea</taxon>
        <taxon>Muscidae</taxon>
        <taxon>Stomoxys</taxon>
    </lineage>
</organism>
<dbReference type="VEuPathDB" id="VectorBase:SCAU016963"/>
<keyword evidence="1" id="KW-0732">Signal</keyword>
<evidence type="ECO:0000313" key="3">
    <source>
        <dbReference type="Proteomes" id="UP000095300"/>
    </source>
</evidence>
<evidence type="ECO:0000313" key="2">
    <source>
        <dbReference type="EnsemblMetazoa" id="SCAU016963-PA"/>
    </source>
</evidence>